<dbReference type="Proteomes" id="UP000032247">
    <property type="component" value="Unassembled WGS sequence"/>
</dbReference>
<organism evidence="1 2">
    <name type="scientific">Bacillus subtilis</name>
    <dbReference type="NCBI Taxonomy" id="1423"/>
    <lineage>
        <taxon>Bacteria</taxon>
        <taxon>Bacillati</taxon>
        <taxon>Bacillota</taxon>
        <taxon>Bacilli</taxon>
        <taxon>Bacillales</taxon>
        <taxon>Bacillaceae</taxon>
        <taxon>Bacillus</taxon>
    </lineage>
</organism>
<dbReference type="SUPFAM" id="SSF52540">
    <property type="entry name" value="P-loop containing nucleoside triphosphate hydrolases"/>
    <property type="match status" value="1"/>
</dbReference>
<evidence type="ECO:0000313" key="2">
    <source>
        <dbReference type="Proteomes" id="UP000032247"/>
    </source>
</evidence>
<proteinExistence type="predicted"/>
<dbReference type="AlphaFoldDB" id="A0A0D1KY00"/>
<gene>
    <name evidence="1" type="ORF">SC09_Contig25orf00972</name>
</gene>
<reference evidence="1 2" key="1">
    <citation type="submission" date="2014-12" db="EMBL/GenBank/DDBJ databases">
        <title>Comparative genome analysis of Bacillus coagulans HM-08, Clostridium butyricum HM-68, Bacillus subtilis HM-66 and Bacillus licheniformis BL-09.</title>
        <authorList>
            <person name="Zhang H."/>
        </authorList>
    </citation>
    <scope>NUCLEOTIDE SEQUENCE [LARGE SCALE GENOMIC DNA]</scope>
    <source>
        <strain evidence="1 2">HM-66</strain>
    </source>
</reference>
<evidence type="ECO:0000313" key="1">
    <source>
        <dbReference type="EMBL" id="KIU11037.1"/>
    </source>
</evidence>
<protein>
    <recommendedName>
        <fullName evidence="3">ABC transporter ATP-binding protein</fullName>
    </recommendedName>
</protein>
<dbReference type="STRING" id="483913.AN935_01315"/>
<accession>A0A0D1KY00</accession>
<dbReference type="InterPro" id="IPR027417">
    <property type="entry name" value="P-loop_NTPase"/>
</dbReference>
<name>A0A0D1KY00_BACIU</name>
<dbReference type="Gene3D" id="3.40.50.300">
    <property type="entry name" value="P-loop containing nucleotide triphosphate hydrolases"/>
    <property type="match status" value="1"/>
</dbReference>
<sequence length="68" mass="7967">MTYIVQTNGLTKTYQGKEVVSNVSMHIKKGEIYGFLGFRDHFSTGGQNGGFRFWRRWNEFSSHLFWDA</sequence>
<evidence type="ECO:0008006" key="3">
    <source>
        <dbReference type="Google" id="ProtNLM"/>
    </source>
</evidence>
<comment type="caution">
    <text evidence="1">The sequence shown here is derived from an EMBL/GenBank/DDBJ whole genome shotgun (WGS) entry which is preliminary data.</text>
</comment>
<dbReference type="EMBL" id="JXBC01000004">
    <property type="protein sequence ID" value="KIU11037.1"/>
    <property type="molecule type" value="Genomic_DNA"/>
</dbReference>